<evidence type="ECO:0000256" key="1">
    <source>
        <dbReference type="SAM" id="Coils"/>
    </source>
</evidence>
<keyword evidence="3" id="KW-1185">Reference proteome</keyword>
<name>A0A3R7LAS9_9TRYP</name>
<protein>
    <submittedName>
        <fullName evidence="2">Uncharacterized protein</fullName>
    </submittedName>
</protein>
<comment type="caution">
    <text evidence="2">The sequence shown here is derived from an EMBL/GenBank/DDBJ whole genome shotgun (WGS) entry which is preliminary data.</text>
</comment>
<evidence type="ECO:0000313" key="3">
    <source>
        <dbReference type="Proteomes" id="UP000284403"/>
    </source>
</evidence>
<feature type="coiled-coil region" evidence="1">
    <location>
        <begin position="7"/>
        <end position="34"/>
    </location>
</feature>
<dbReference type="Proteomes" id="UP000284403">
    <property type="component" value="Unassembled WGS sequence"/>
</dbReference>
<dbReference type="OrthoDB" id="250532at2759"/>
<proteinExistence type="predicted"/>
<gene>
    <name evidence="2" type="ORF">Tco025E_03996</name>
</gene>
<feature type="coiled-coil region" evidence="1">
    <location>
        <begin position="94"/>
        <end position="121"/>
    </location>
</feature>
<accession>A0A3R7LAS9</accession>
<keyword evidence="1" id="KW-0175">Coiled coil</keyword>
<sequence>METAVTLEEIKLKLAQAQEELRRVQAENEDLRRKLDVVPHVAAAGLPEGISAPHFEVAGATERLIGELQRRLWDVLQRNSFLEQESHAGHNALIQSYEGYIDRLEKELRHCREQLRQRKDDAAFAPTPTGQS</sequence>
<evidence type="ECO:0000313" key="2">
    <source>
        <dbReference type="EMBL" id="RNF19694.1"/>
    </source>
</evidence>
<organism evidence="2 3">
    <name type="scientific">Trypanosoma conorhini</name>
    <dbReference type="NCBI Taxonomy" id="83891"/>
    <lineage>
        <taxon>Eukaryota</taxon>
        <taxon>Discoba</taxon>
        <taxon>Euglenozoa</taxon>
        <taxon>Kinetoplastea</taxon>
        <taxon>Metakinetoplastina</taxon>
        <taxon>Trypanosomatida</taxon>
        <taxon>Trypanosomatidae</taxon>
        <taxon>Trypanosoma</taxon>
    </lineage>
</organism>
<reference evidence="2 3" key="1">
    <citation type="journal article" date="2018" name="BMC Genomics">
        <title>Genomic comparison of Trypanosoma conorhini and Trypanosoma rangeli to Trypanosoma cruzi strains of high and low virulence.</title>
        <authorList>
            <person name="Bradwell K.R."/>
            <person name="Koparde V.N."/>
            <person name="Matveyev A.V."/>
            <person name="Serrano M.G."/>
            <person name="Alves J.M."/>
            <person name="Parikh H."/>
            <person name="Huang B."/>
            <person name="Lee V."/>
            <person name="Espinosa-Alvarez O."/>
            <person name="Ortiz P.A."/>
            <person name="Costa-Martins A.G."/>
            <person name="Teixeira M.M."/>
            <person name="Buck G.A."/>
        </authorList>
    </citation>
    <scope>NUCLEOTIDE SEQUENCE [LARGE SCALE GENOMIC DNA]</scope>
    <source>
        <strain evidence="2 3">025E</strain>
    </source>
</reference>
<dbReference type="EMBL" id="MKKU01000198">
    <property type="protein sequence ID" value="RNF19694.1"/>
    <property type="molecule type" value="Genomic_DNA"/>
</dbReference>
<dbReference type="GeneID" id="40317607"/>
<dbReference type="RefSeq" id="XP_029228926.1">
    <property type="nucleotide sequence ID" value="XM_029370911.1"/>
</dbReference>
<dbReference type="AlphaFoldDB" id="A0A3R7LAS9"/>